<dbReference type="OrthoDB" id="9809567at2"/>
<dbReference type="GO" id="GO:0000155">
    <property type="term" value="F:phosphorelay sensor kinase activity"/>
    <property type="evidence" value="ECO:0007669"/>
    <property type="project" value="InterPro"/>
</dbReference>
<evidence type="ECO:0000256" key="10">
    <source>
        <dbReference type="SAM" id="Phobius"/>
    </source>
</evidence>
<name>A0A512IPS7_9HYPH</name>
<dbReference type="RefSeq" id="WP_147078613.1">
    <property type="nucleotide sequence ID" value="NZ_BJZT01000021.1"/>
</dbReference>
<comment type="subcellular location">
    <subcellularLocation>
        <location evidence="2">Membrane</location>
    </subcellularLocation>
</comment>
<keyword evidence="7 13" id="KW-0418">Kinase</keyword>
<organism evidence="13 14">
    <name type="scientific">Methylobacterium haplocladii</name>
    <dbReference type="NCBI Taxonomy" id="1176176"/>
    <lineage>
        <taxon>Bacteria</taxon>
        <taxon>Pseudomonadati</taxon>
        <taxon>Pseudomonadota</taxon>
        <taxon>Alphaproteobacteria</taxon>
        <taxon>Hyphomicrobiales</taxon>
        <taxon>Methylobacteriaceae</taxon>
        <taxon>Methylobacterium</taxon>
    </lineage>
</organism>
<evidence type="ECO:0000256" key="9">
    <source>
        <dbReference type="ARBA" id="ARBA00023012"/>
    </source>
</evidence>
<dbReference type="InterPro" id="IPR036097">
    <property type="entry name" value="HisK_dim/P_sf"/>
</dbReference>
<protein>
    <recommendedName>
        <fullName evidence="3">histidine kinase</fullName>
        <ecNumber evidence="3">2.7.13.3</ecNumber>
    </recommendedName>
</protein>
<dbReference type="PROSITE" id="PS50885">
    <property type="entry name" value="HAMP"/>
    <property type="match status" value="1"/>
</dbReference>
<feature type="transmembrane region" description="Helical" evidence="10">
    <location>
        <begin position="163"/>
        <end position="186"/>
    </location>
</feature>
<keyword evidence="4" id="KW-0597">Phosphoprotein</keyword>
<dbReference type="AlphaFoldDB" id="A0A512IPS7"/>
<keyword evidence="9" id="KW-0902">Two-component regulatory system</keyword>
<dbReference type="SUPFAM" id="SSF55874">
    <property type="entry name" value="ATPase domain of HSP90 chaperone/DNA topoisomerase II/histidine kinase"/>
    <property type="match status" value="1"/>
</dbReference>
<evidence type="ECO:0000313" key="13">
    <source>
        <dbReference type="EMBL" id="GEO99711.1"/>
    </source>
</evidence>
<reference evidence="13 14" key="1">
    <citation type="submission" date="2019-07" db="EMBL/GenBank/DDBJ databases">
        <title>Whole genome shotgun sequence of Methylobacterium haplocladii NBRC 107714.</title>
        <authorList>
            <person name="Hosoyama A."/>
            <person name="Uohara A."/>
            <person name="Ohji S."/>
            <person name="Ichikawa N."/>
        </authorList>
    </citation>
    <scope>NUCLEOTIDE SEQUENCE [LARGE SCALE GENOMIC DNA]</scope>
    <source>
        <strain evidence="13 14">NBRC 107714</strain>
    </source>
</reference>
<dbReference type="Gene3D" id="1.10.287.130">
    <property type="match status" value="1"/>
</dbReference>
<dbReference type="InterPro" id="IPR005467">
    <property type="entry name" value="His_kinase_dom"/>
</dbReference>
<evidence type="ECO:0000259" key="11">
    <source>
        <dbReference type="PROSITE" id="PS50109"/>
    </source>
</evidence>
<dbReference type="InterPro" id="IPR003660">
    <property type="entry name" value="HAMP_dom"/>
</dbReference>
<dbReference type="GO" id="GO:0005886">
    <property type="term" value="C:plasma membrane"/>
    <property type="evidence" value="ECO:0007669"/>
    <property type="project" value="TreeGrafter"/>
</dbReference>
<dbReference type="Pfam" id="PF02518">
    <property type="entry name" value="HATPase_c"/>
    <property type="match status" value="1"/>
</dbReference>
<evidence type="ECO:0000256" key="2">
    <source>
        <dbReference type="ARBA" id="ARBA00004370"/>
    </source>
</evidence>
<proteinExistence type="predicted"/>
<accession>A0A512IPS7</accession>
<evidence type="ECO:0000256" key="4">
    <source>
        <dbReference type="ARBA" id="ARBA00022553"/>
    </source>
</evidence>
<dbReference type="Proteomes" id="UP000321258">
    <property type="component" value="Unassembled WGS sequence"/>
</dbReference>
<evidence type="ECO:0000256" key="6">
    <source>
        <dbReference type="ARBA" id="ARBA00022692"/>
    </source>
</evidence>
<dbReference type="PANTHER" id="PTHR45436:SF5">
    <property type="entry name" value="SENSOR HISTIDINE KINASE TRCS"/>
    <property type="match status" value="1"/>
</dbReference>
<dbReference type="EC" id="2.7.13.3" evidence="3"/>
<dbReference type="InterPro" id="IPR003594">
    <property type="entry name" value="HATPase_dom"/>
</dbReference>
<keyword evidence="5" id="KW-0808">Transferase</keyword>
<comment type="caution">
    <text evidence="13">The sequence shown here is derived from an EMBL/GenBank/DDBJ whole genome shotgun (WGS) entry which is preliminary data.</text>
</comment>
<comment type="catalytic activity">
    <reaction evidence="1">
        <text>ATP + protein L-histidine = ADP + protein N-phospho-L-histidine.</text>
        <dbReference type="EC" id="2.7.13.3"/>
    </reaction>
</comment>
<evidence type="ECO:0000256" key="1">
    <source>
        <dbReference type="ARBA" id="ARBA00000085"/>
    </source>
</evidence>
<evidence type="ECO:0000256" key="8">
    <source>
        <dbReference type="ARBA" id="ARBA00022989"/>
    </source>
</evidence>
<feature type="domain" description="HAMP" evidence="12">
    <location>
        <begin position="187"/>
        <end position="238"/>
    </location>
</feature>
<dbReference type="SMART" id="SM00387">
    <property type="entry name" value="HATPase_c"/>
    <property type="match status" value="1"/>
</dbReference>
<keyword evidence="8 10" id="KW-1133">Transmembrane helix</keyword>
<sequence>MRLRSLRLRLSVAAAGLIALALGLAGAGLVVIFDRVLDARTAEDLDRTAKFLAGQVSRAQDGHLHLAAEPADSRFATPYGGLYWQIAPDGPDRAGDLHSRSLWDKSLPAATSDARAVDLAGPEGTRLIAVARRVTIGREGAQTPLTITVAMDRRDLAASRTTFLGLIVPALAGLGLVLALAMLVFVQRALRPFRTLRTDLRAIHDGSRTTLPNTFPDEVQPLVDDLNRLIGVQERALQRARTQAGDMAHGLKTPLAVLTALARRSADDRPELSAEIEGQALAMGRQVERALVRARVAASGNLRRRACPVAPAVDRLVATLRRLPDADSLSWETSVPAVLSYPGDEGDLTEMLGNLLDNARKWAHRRVVVTGEMHGSESILVIEDDGPGMTETAIARVSRGRRWDETKPGTGFGLAISSDIAEETGARVTLARSELGGLRVTLDWQSALPAERRTAGREATPH</sequence>
<dbReference type="InterPro" id="IPR050428">
    <property type="entry name" value="TCS_sensor_his_kinase"/>
</dbReference>
<keyword evidence="14" id="KW-1185">Reference proteome</keyword>
<dbReference type="InterPro" id="IPR036890">
    <property type="entry name" value="HATPase_C_sf"/>
</dbReference>
<evidence type="ECO:0000256" key="5">
    <source>
        <dbReference type="ARBA" id="ARBA00022679"/>
    </source>
</evidence>
<feature type="domain" description="Histidine kinase" evidence="11">
    <location>
        <begin position="246"/>
        <end position="448"/>
    </location>
</feature>
<dbReference type="PANTHER" id="PTHR45436">
    <property type="entry name" value="SENSOR HISTIDINE KINASE YKOH"/>
    <property type="match status" value="1"/>
</dbReference>
<dbReference type="SUPFAM" id="SSF47384">
    <property type="entry name" value="Homodimeric domain of signal transducing histidine kinase"/>
    <property type="match status" value="1"/>
</dbReference>
<evidence type="ECO:0000256" key="3">
    <source>
        <dbReference type="ARBA" id="ARBA00012438"/>
    </source>
</evidence>
<keyword evidence="10" id="KW-0472">Membrane</keyword>
<dbReference type="Gene3D" id="3.30.565.10">
    <property type="entry name" value="Histidine kinase-like ATPase, C-terminal domain"/>
    <property type="match status" value="1"/>
</dbReference>
<evidence type="ECO:0000313" key="14">
    <source>
        <dbReference type="Proteomes" id="UP000321258"/>
    </source>
</evidence>
<gene>
    <name evidence="13" type="ORF">MHA02_20990</name>
</gene>
<dbReference type="PROSITE" id="PS50109">
    <property type="entry name" value="HIS_KIN"/>
    <property type="match status" value="1"/>
</dbReference>
<evidence type="ECO:0000256" key="7">
    <source>
        <dbReference type="ARBA" id="ARBA00022777"/>
    </source>
</evidence>
<keyword evidence="6 10" id="KW-0812">Transmembrane</keyword>
<dbReference type="EMBL" id="BJZT01000021">
    <property type="protein sequence ID" value="GEO99711.1"/>
    <property type="molecule type" value="Genomic_DNA"/>
</dbReference>
<evidence type="ECO:0000259" key="12">
    <source>
        <dbReference type="PROSITE" id="PS50885"/>
    </source>
</evidence>